<dbReference type="OrthoDB" id="8756642at2"/>
<dbReference type="Proteomes" id="UP000437862">
    <property type="component" value="Chromosome"/>
</dbReference>
<dbReference type="Proteomes" id="UP000315112">
    <property type="component" value="Unassembled WGS sequence"/>
</dbReference>
<dbReference type="RefSeq" id="WP_145873890.1">
    <property type="nucleotide sequence ID" value="NZ_CP046904.1"/>
</dbReference>
<dbReference type="EMBL" id="VLKW01000002">
    <property type="protein sequence ID" value="TWI50270.1"/>
    <property type="molecule type" value="Genomic_DNA"/>
</dbReference>
<accession>A0A562Q1E5</accession>
<reference evidence="2 3" key="1">
    <citation type="journal article" date="2015" name="Stand. Genomic Sci.">
        <title>Genomic Encyclopedia of Bacterial and Archaeal Type Strains, Phase III: the genomes of soil and plant-associated and newly described type strains.</title>
        <authorList>
            <person name="Whitman W.B."/>
            <person name="Woyke T."/>
            <person name="Klenk H.P."/>
            <person name="Zhou Y."/>
            <person name="Lilburn T.G."/>
            <person name="Beck B.J."/>
            <person name="De Vos P."/>
            <person name="Vandamme P."/>
            <person name="Eisen J.A."/>
            <person name="Garrity G."/>
            <person name="Hugenholtz P."/>
            <person name="Kyrpides N.C."/>
        </authorList>
    </citation>
    <scope>NUCLEOTIDE SEQUENCE [LARGE SCALE GENOMIC DNA]</scope>
    <source>
        <strain evidence="2 3">CGMCC 1.10685</strain>
    </source>
</reference>
<proteinExistence type="predicted"/>
<evidence type="ECO:0000313" key="2">
    <source>
        <dbReference type="EMBL" id="TWI50270.1"/>
    </source>
</evidence>
<evidence type="ECO:0000313" key="3">
    <source>
        <dbReference type="Proteomes" id="UP000315112"/>
    </source>
</evidence>
<keyword evidence="4" id="KW-1185">Reference proteome</keyword>
<name>A0A562Q1E5_9BURK</name>
<sequence length="250" mass="26276">MQELISQLERLYLPADFVSSAASADLPRHLAGDVTHAFDLARGGAVRAAVIPFDSGSSGDGATQWERLCKVANALQGELGLPAPAVSVSGATGFKLWLSFAAPVDTATAQRFVDLLCAAYCPDVVPLPHGVLIPVELPPCRHPATGKWAAFIHPGMGASFADEPALEMPPPAAAQAAFLEGLQSIGAAQLREAIGVLERASAPPATVATPQGRPDAFPGDLLLRDATLEDIVRYLHAQNIEPTFRHVLPR</sequence>
<organism evidence="2 3">
    <name type="scientific">Pseudoduganella flava</name>
    <dbReference type="NCBI Taxonomy" id="871742"/>
    <lineage>
        <taxon>Bacteria</taxon>
        <taxon>Pseudomonadati</taxon>
        <taxon>Pseudomonadota</taxon>
        <taxon>Betaproteobacteria</taxon>
        <taxon>Burkholderiales</taxon>
        <taxon>Oxalobacteraceae</taxon>
        <taxon>Telluria group</taxon>
        <taxon>Pseudoduganella</taxon>
    </lineage>
</organism>
<evidence type="ECO:0000313" key="1">
    <source>
        <dbReference type="EMBL" id="QGZ38203.1"/>
    </source>
</evidence>
<reference evidence="2" key="2">
    <citation type="submission" date="2019-07" db="EMBL/GenBank/DDBJ databases">
        <authorList>
            <person name="Whitman W."/>
            <person name="Huntemann M."/>
            <person name="Clum A."/>
            <person name="Pillay M."/>
            <person name="Palaniappan K."/>
            <person name="Varghese N."/>
            <person name="Mikhailova N."/>
            <person name="Stamatis D."/>
            <person name="Reddy T."/>
            <person name="Daum C."/>
            <person name="Shapiro N."/>
            <person name="Ivanova N."/>
            <person name="Kyrpides N."/>
            <person name="Woyke T."/>
        </authorList>
    </citation>
    <scope>NUCLEOTIDE SEQUENCE</scope>
    <source>
        <strain evidence="2">CGMCC 1.10685</strain>
    </source>
</reference>
<gene>
    <name evidence="1" type="ORF">GO485_03490</name>
    <name evidence="2" type="ORF">IP92_01499</name>
</gene>
<dbReference type="EMBL" id="CP046904">
    <property type="protein sequence ID" value="QGZ38203.1"/>
    <property type="molecule type" value="Genomic_DNA"/>
</dbReference>
<reference evidence="1 4" key="3">
    <citation type="submission" date="2019-12" db="EMBL/GenBank/DDBJ databases">
        <title>Draft Genome Sequences of Six Type Strains of the Genus Massilia.</title>
        <authorList>
            <person name="Miess H."/>
            <person name="Frediansyah A."/>
            <person name="Goeker M."/>
            <person name="Gross H."/>
        </authorList>
    </citation>
    <scope>NUCLEOTIDE SEQUENCE [LARGE SCALE GENOMIC DNA]</scope>
    <source>
        <strain evidence="1 4">DSM 26639</strain>
    </source>
</reference>
<evidence type="ECO:0000313" key="4">
    <source>
        <dbReference type="Proteomes" id="UP000437862"/>
    </source>
</evidence>
<dbReference type="AlphaFoldDB" id="A0A562Q1E5"/>
<protein>
    <submittedName>
        <fullName evidence="2">Uncharacterized protein</fullName>
    </submittedName>
</protein>